<dbReference type="SUPFAM" id="SSF55729">
    <property type="entry name" value="Acyl-CoA N-acyltransferases (Nat)"/>
    <property type="match status" value="1"/>
</dbReference>
<evidence type="ECO:0000313" key="2">
    <source>
        <dbReference type="Proteomes" id="UP000287910"/>
    </source>
</evidence>
<accession>A0A432L9G0</accession>
<reference evidence="1 2" key="1">
    <citation type="submission" date="2018-12" db="EMBL/GenBank/DDBJ databases">
        <title>Lysinibacillus antri sp. nov., isolated from a cave soil.</title>
        <authorList>
            <person name="Narsing Rao M.P."/>
            <person name="Zhang H."/>
            <person name="Dong Z.-Y."/>
            <person name="Niu X.-K."/>
            <person name="Zhang K."/>
            <person name="Fang B.-Z."/>
            <person name="Kang Y.-Q."/>
            <person name="Xiao M."/>
            <person name="Li W.-J."/>
        </authorList>
    </citation>
    <scope>NUCLEOTIDE SEQUENCE [LARGE SCALE GENOMIC DNA]</scope>
    <source>
        <strain evidence="1 2">SYSU K30002</strain>
    </source>
</reference>
<keyword evidence="2" id="KW-1185">Reference proteome</keyword>
<dbReference type="AlphaFoldDB" id="A0A432L9G0"/>
<dbReference type="InterPro" id="IPR016181">
    <property type="entry name" value="Acyl_CoA_acyltransferase"/>
</dbReference>
<evidence type="ECO:0000313" key="1">
    <source>
        <dbReference type="EMBL" id="RUL50343.1"/>
    </source>
</evidence>
<proteinExistence type="predicted"/>
<comment type="caution">
    <text evidence="1">The sequence shown here is derived from an EMBL/GenBank/DDBJ whole genome shotgun (WGS) entry which is preliminary data.</text>
</comment>
<name>A0A432L9G0_9BACI</name>
<protein>
    <recommendedName>
        <fullName evidence="3">GNAT family N-acetyltransferase</fullName>
    </recommendedName>
</protein>
<organism evidence="1 2">
    <name type="scientific">Lysinibacillus antri</name>
    <dbReference type="NCBI Taxonomy" id="2498145"/>
    <lineage>
        <taxon>Bacteria</taxon>
        <taxon>Bacillati</taxon>
        <taxon>Bacillota</taxon>
        <taxon>Bacilli</taxon>
        <taxon>Bacillales</taxon>
        <taxon>Bacillaceae</taxon>
        <taxon>Lysinibacillus</taxon>
    </lineage>
</organism>
<evidence type="ECO:0008006" key="3">
    <source>
        <dbReference type="Google" id="ProtNLM"/>
    </source>
</evidence>
<dbReference type="RefSeq" id="WP_126659858.1">
    <property type="nucleotide sequence ID" value="NZ_RYYR01000021.1"/>
</dbReference>
<gene>
    <name evidence="1" type="ORF">EK386_14290</name>
</gene>
<sequence length="176" mass="21444">MRLLKCQQEEEYERFVYFLLQNRNMFDEAFGVSYSLFDAIGSLYLILGQENVLLILDEQEEMIGFACYTYGTRENQFEDQHIAFVNCAVLKPNYRRSRAFLYYFKQLTKLMKEEKDDIKEFRFYAYRHHNYTQRLYRKFATVIGEIEDQFAIKDIFSVEFSQLCEYLEQFDKKIRV</sequence>
<dbReference type="Proteomes" id="UP000287910">
    <property type="component" value="Unassembled WGS sequence"/>
</dbReference>
<dbReference type="EMBL" id="RYYR01000021">
    <property type="protein sequence ID" value="RUL50343.1"/>
    <property type="molecule type" value="Genomic_DNA"/>
</dbReference>